<evidence type="ECO:0000256" key="4">
    <source>
        <dbReference type="ARBA" id="ARBA00024746"/>
    </source>
</evidence>
<evidence type="ECO:0000256" key="1">
    <source>
        <dbReference type="ARBA" id="ARBA00010577"/>
    </source>
</evidence>
<keyword evidence="9" id="KW-1185">Reference proteome</keyword>
<dbReference type="Gene3D" id="2.60.40.4070">
    <property type="match status" value="1"/>
</dbReference>
<proteinExistence type="inferred from homology"/>
<organism evidence="8 9">
    <name type="scientific">Psychromarinibacter sediminicola</name>
    <dbReference type="NCBI Taxonomy" id="3033385"/>
    <lineage>
        <taxon>Bacteria</taxon>
        <taxon>Pseudomonadati</taxon>
        <taxon>Pseudomonadota</taxon>
        <taxon>Alphaproteobacteria</taxon>
        <taxon>Rhodobacterales</taxon>
        <taxon>Paracoccaceae</taxon>
        <taxon>Psychromarinibacter</taxon>
    </lineage>
</organism>
<dbReference type="InterPro" id="IPR005648">
    <property type="entry name" value="FlgD"/>
</dbReference>
<evidence type="ECO:0000259" key="7">
    <source>
        <dbReference type="Pfam" id="PF13860"/>
    </source>
</evidence>
<keyword evidence="8" id="KW-0966">Cell projection</keyword>
<dbReference type="AlphaFoldDB" id="A0AAE3T986"/>
<feature type="compositionally biased region" description="Low complexity" evidence="6">
    <location>
        <begin position="1"/>
        <end position="19"/>
    </location>
</feature>
<comment type="similarity">
    <text evidence="1 5">Belongs to the FlgD family.</text>
</comment>
<dbReference type="GO" id="GO:0044781">
    <property type="term" value="P:bacterial-type flagellum organization"/>
    <property type="evidence" value="ECO:0007669"/>
    <property type="project" value="UniProtKB-UniRule"/>
</dbReference>
<dbReference type="Pfam" id="PF03963">
    <property type="entry name" value="FlgD"/>
    <property type="match status" value="1"/>
</dbReference>
<sequence length="220" mass="23318">MDIATTNPNAATPPAAARAADSDKPGIASDFETFLRMLTVQMENQDPLNPVKAEEFAVQLATFAGVEQTAYTNKLLEEMQAQIGLTGMSDYAGWIGKEARAPVAAHFDGTPVHVASDPDPTAEEAFLVVRDANGLEVQRTAIPTQPADIAWDGSTASGLPLPNGLYSFTVENWKDDGLSSETRADVYTRITEARIENGVPALVTAGGVEVPADSVTGLRE</sequence>
<keyword evidence="3 5" id="KW-1005">Bacterial flagellum biogenesis</keyword>
<dbReference type="Pfam" id="PF13860">
    <property type="entry name" value="FlgD_ig"/>
    <property type="match status" value="1"/>
</dbReference>
<dbReference type="EMBL" id="JARGYC010000038">
    <property type="protein sequence ID" value="MDF0601942.1"/>
    <property type="molecule type" value="Genomic_DNA"/>
</dbReference>
<dbReference type="NCBIfam" id="NF009453">
    <property type="entry name" value="PRK12813.1"/>
    <property type="match status" value="1"/>
</dbReference>
<accession>A0AAE3T986</accession>
<evidence type="ECO:0000256" key="5">
    <source>
        <dbReference type="RuleBase" id="RU362076"/>
    </source>
</evidence>
<evidence type="ECO:0000256" key="3">
    <source>
        <dbReference type="ARBA" id="ARBA00022795"/>
    </source>
</evidence>
<keyword evidence="8" id="KW-0282">Flagellum</keyword>
<dbReference type="Proteomes" id="UP001220964">
    <property type="component" value="Unassembled WGS sequence"/>
</dbReference>
<dbReference type="InterPro" id="IPR025965">
    <property type="entry name" value="FlgD/Vpr_Ig-like"/>
</dbReference>
<comment type="function">
    <text evidence="4 5">Required for flagellar hook formation. May act as a scaffolding protein.</text>
</comment>
<evidence type="ECO:0000256" key="2">
    <source>
        <dbReference type="ARBA" id="ARBA00016013"/>
    </source>
</evidence>
<evidence type="ECO:0000313" key="9">
    <source>
        <dbReference type="Proteomes" id="UP001220964"/>
    </source>
</evidence>
<reference evidence="8" key="1">
    <citation type="submission" date="2023-03" db="EMBL/GenBank/DDBJ databases">
        <title>Multiphase analysis and comparison of six strains from genera Psychromarinibacter, Lutimaribacter, and Maritimibacter, including a novel species: Psychromarinibacter sediminicola sp. nov.</title>
        <authorList>
            <person name="Wang Y.-H."/>
            <person name="Ye M.-Q."/>
            <person name="Du Z.-J."/>
        </authorList>
    </citation>
    <scope>NUCLEOTIDE SEQUENCE</scope>
    <source>
        <strain evidence="8">C21-152</strain>
    </source>
</reference>
<keyword evidence="8" id="KW-0969">Cilium</keyword>
<evidence type="ECO:0000256" key="6">
    <source>
        <dbReference type="SAM" id="MobiDB-lite"/>
    </source>
</evidence>
<dbReference type="RefSeq" id="WP_275568079.1">
    <property type="nucleotide sequence ID" value="NZ_JARGYC010000038.1"/>
</dbReference>
<feature type="region of interest" description="Disordered" evidence="6">
    <location>
        <begin position="1"/>
        <end position="24"/>
    </location>
</feature>
<gene>
    <name evidence="8" type="ORF">P1J78_14455</name>
</gene>
<name>A0AAE3T986_9RHOB</name>
<dbReference type="Gene3D" id="2.30.30.910">
    <property type="match status" value="1"/>
</dbReference>
<protein>
    <recommendedName>
        <fullName evidence="2 5">Basal-body rod modification protein FlgD</fullName>
    </recommendedName>
</protein>
<feature type="domain" description="FlgD/Vpr Ig-like" evidence="7">
    <location>
        <begin position="107"/>
        <end position="175"/>
    </location>
</feature>
<comment type="caution">
    <text evidence="8">The sequence shown here is derived from an EMBL/GenBank/DDBJ whole genome shotgun (WGS) entry which is preliminary data.</text>
</comment>
<evidence type="ECO:0000313" key="8">
    <source>
        <dbReference type="EMBL" id="MDF0601942.1"/>
    </source>
</evidence>